<proteinExistence type="predicted"/>
<feature type="region of interest" description="Disordered" evidence="1">
    <location>
        <begin position="66"/>
        <end position="183"/>
    </location>
</feature>
<feature type="compositionally biased region" description="Acidic residues" evidence="1">
    <location>
        <begin position="93"/>
        <end position="116"/>
    </location>
</feature>
<keyword evidence="2" id="KW-0472">Membrane</keyword>
<dbReference type="EMBL" id="REGA01000002">
    <property type="protein sequence ID" value="RQG97198.1"/>
    <property type="molecule type" value="Genomic_DNA"/>
</dbReference>
<protein>
    <submittedName>
        <fullName evidence="3">Uncharacterized protein</fullName>
    </submittedName>
</protein>
<feature type="compositionally biased region" description="Acidic residues" evidence="1">
    <location>
        <begin position="162"/>
        <end position="183"/>
    </location>
</feature>
<feature type="compositionally biased region" description="Basic and acidic residues" evidence="1">
    <location>
        <begin position="139"/>
        <end position="157"/>
    </location>
</feature>
<dbReference type="Proteomes" id="UP000282323">
    <property type="component" value="Unassembled WGS sequence"/>
</dbReference>
<feature type="region of interest" description="Disordered" evidence="1">
    <location>
        <begin position="1"/>
        <end position="20"/>
    </location>
</feature>
<evidence type="ECO:0000313" key="4">
    <source>
        <dbReference type="Proteomes" id="UP000282323"/>
    </source>
</evidence>
<name>A0A3N6M1I9_NATCH</name>
<reference evidence="3 4" key="1">
    <citation type="submission" date="2018-10" db="EMBL/GenBank/DDBJ databases">
        <title>Natrarchaeobius chitinivorans gen. nov., sp. nov., and Natrarchaeobius haloalkaliphilus sp. nov., alkaliphilic, chitin-utilizing haloarchaea from hypersaline alkaline lakes.</title>
        <authorList>
            <person name="Sorokin D.Y."/>
            <person name="Elcheninov A.G."/>
            <person name="Kostrikina N.A."/>
            <person name="Bale N.J."/>
            <person name="Sinninghe Damste J.S."/>
            <person name="Khijniak T.V."/>
            <person name="Kublanov I.V."/>
            <person name="Toshchakov S.V."/>
        </authorList>
    </citation>
    <scope>NUCLEOTIDE SEQUENCE [LARGE SCALE GENOMIC DNA]</scope>
    <source>
        <strain evidence="3 4">AArcht4T</strain>
    </source>
</reference>
<evidence type="ECO:0000256" key="1">
    <source>
        <dbReference type="SAM" id="MobiDB-lite"/>
    </source>
</evidence>
<comment type="caution">
    <text evidence="3">The sequence shown here is derived from an EMBL/GenBank/DDBJ whole genome shotgun (WGS) entry which is preliminary data.</text>
</comment>
<evidence type="ECO:0000313" key="3">
    <source>
        <dbReference type="EMBL" id="RQG97198.1"/>
    </source>
</evidence>
<gene>
    <name evidence="3" type="ORF">EA473_03760</name>
</gene>
<keyword evidence="2" id="KW-0812">Transmembrane</keyword>
<feature type="transmembrane region" description="Helical" evidence="2">
    <location>
        <begin position="31"/>
        <end position="52"/>
    </location>
</feature>
<keyword evidence="4" id="KW-1185">Reference proteome</keyword>
<evidence type="ECO:0000256" key="2">
    <source>
        <dbReference type="SAM" id="Phobius"/>
    </source>
</evidence>
<organism evidence="3 4">
    <name type="scientific">Natrarchaeobius chitinivorans</name>
    <dbReference type="NCBI Taxonomy" id="1679083"/>
    <lineage>
        <taxon>Archaea</taxon>
        <taxon>Methanobacteriati</taxon>
        <taxon>Methanobacteriota</taxon>
        <taxon>Stenosarchaea group</taxon>
        <taxon>Halobacteria</taxon>
        <taxon>Halobacteriales</taxon>
        <taxon>Natrialbaceae</taxon>
        <taxon>Natrarchaeobius</taxon>
    </lineage>
</organism>
<sequence length="183" mass="19875">MLTRTGSRDGASVGDGSNSASAQSVSWFRSLLRLLVFAVGAAAVVYAVSRYLERRDVDHRLEAVSERAPSLESVRDRTNDAVPDEFRTIPIDGESDASGDDETGTVDEETSTDDDERSASGPDADERIDDAETNVDVVEGERSPSEIEERASEERAQPGEMAIDDDVADVIDEDDEETSEDEE</sequence>
<feature type="compositionally biased region" description="Basic and acidic residues" evidence="1">
    <location>
        <begin position="73"/>
        <end position="87"/>
    </location>
</feature>
<dbReference type="AlphaFoldDB" id="A0A3N6M1I9"/>
<accession>A0A3N6M1I9</accession>
<dbReference type="RefSeq" id="WP_124194319.1">
    <property type="nucleotide sequence ID" value="NZ_REGA01000002.1"/>
</dbReference>
<keyword evidence="2" id="KW-1133">Transmembrane helix</keyword>